<dbReference type="InterPro" id="IPR027417">
    <property type="entry name" value="P-loop_NTPase"/>
</dbReference>
<dbReference type="InterPro" id="IPR026082">
    <property type="entry name" value="ABCA"/>
</dbReference>
<organism evidence="2 4">
    <name type="scientific">Didymodactylos carnosus</name>
    <dbReference type="NCBI Taxonomy" id="1234261"/>
    <lineage>
        <taxon>Eukaryota</taxon>
        <taxon>Metazoa</taxon>
        <taxon>Spiralia</taxon>
        <taxon>Gnathifera</taxon>
        <taxon>Rotifera</taxon>
        <taxon>Eurotatoria</taxon>
        <taxon>Bdelloidea</taxon>
        <taxon>Philodinida</taxon>
        <taxon>Philodinidae</taxon>
        <taxon>Didymodactylos</taxon>
    </lineage>
</organism>
<dbReference type="Gene3D" id="3.40.50.300">
    <property type="entry name" value="P-loop containing nucleotide triphosphate hydrolases"/>
    <property type="match status" value="1"/>
</dbReference>
<sequence>MVLYFSSMLESDNGDITVDGMNITSNIQNIRKKIGFCPQYDILYDELSVKEHLELIAKMRHIDRHQIDSCVDDILRKINLVNDKQTLAKNLSGGMKRRLSVGLSLIGDPQVLIFDEPTSGIDPANRREIWSIIKNLKKDGRCVILTTHFLDEADVLSDRIAIMTDGKLQACGTTEFLKQQTNLQYHLFIDKIDSLCKEETVTRYVKTYVNNAILERESTTELIYGIPRGEETGTFTLIETLDEPETKRNIEITGYGISMITIEDVFLQLVREAQANHGHFDETKERLAGS</sequence>
<evidence type="ECO:0000313" key="2">
    <source>
        <dbReference type="EMBL" id="CAF1177132.1"/>
    </source>
</evidence>
<dbReference type="Proteomes" id="UP000681722">
    <property type="component" value="Unassembled WGS sequence"/>
</dbReference>
<name>A0A814UQE5_9BILA</name>
<dbReference type="PANTHER" id="PTHR19229">
    <property type="entry name" value="ATP-BINDING CASSETTE TRANSPORTER SUBFAMILY A ABCA"/>
    <property type="match status" value="1"/>
</dbReference>
<dbReference type="GO" id="GO:0140359">
    <property type="term" value="F:ABC-type transporter activity"/>
    <property type="evidence" value="ECO:0007669"/>
    <property type="project" value="InterPro"/>
</dbReference>
<evidence type="ECO:0000313" key="4">
    <source>
        <dbReference type="Proteomes" id="UP000663829"/>
    </source>
</evidence>
<dbReference type="GO" id="GO:0016887">
    <property type="term" value="F:ATP hydrolysis activity"/>
    <property type="evidence" value="ECO:0007669"/>
    <property type="project" value="InterPro"/>
</dbReference>
<comment type="caution">
    <text evidence="2">The sequence shown here is derived from an EMBL/GenBank/DDBJ whole genome shotgun (WGS) entry which is preliminary data.</text>
</comment>
<dbReference type="EMBL" id="CAJNOQ010007733">
    <property type="protein sequence ID" value="CAF1177132.1"/>
    <property type="molecule type" value="Genomic_DNA"/>
</dbReference>
<reference evidence="2" key="1">
    <citation type="submission" date="2021-02" db="EMBL/GenBank/DDBJ databases">
        <authorList>
            <person name="Nowell W R."/>
        </authorList>
    </citation>
    <scope>NUCLEOTIDE SEQUENCE</scope>
</reference>
<protein>
    <recommendedName>
        <fullName evidence="1">ABC transporter domain-containing protein</fullName>
    </recommendedName>
</protein>
<dbReference type="Pfam" id="PF00005">
    <property type="entry name" value="ABC_tran"/>
    <property type="match status" value="1"/>
</dbReference>
<proteinExistence type="predicted"/>
<evidence type="ECO:0000259" key="1">
    <source>
        <dbReference type="PROSITE" id="PS50893"/>
    </source>
</evidence>
<keyword evidence="4" id="KW-1185">Reference proteome</keyword>
<feature type="non-terminal residue" evidence="2">
    <location>
        <position position="290"/>
    </location>
</feature>
<feature type="domain" description="ABC transporter" evidence="1">
    <location>
        <begin position="3"/>
        <end position="190"/>
    </location>
</feature>
<dbReference type="PROSITE" id="PS00211">
    <property type="entry name" value="ABC_TRANSPORTER_1"/>
    <property type="match status" value="1"/>
</dbReference>
<accession>A0A814UQE5</accession>
<dbReference type="GO" id="GO:0005524">
    <property type="term" value="F:ATP binding"/>
    <property type="evidence" value="ECO:0007669"/>
    <property type="project" value="InterPro"/>
</dbReference>
<dbReference type="CDD" id="cd03263">
    <property type="entry name" value="ABC_subfamily_A"/>
    <property type="match status" value="1"/>
</dbReference>
<dbReference type="EMBL" id="CAJOBC010007732">
    <property type="protein sequence ID" value="CAF3941184.1"/>
    <property type="molecule type" value="Genomic_DNA"/>
</dbReference>
<evidence type="ECO:0000313" key="3">
    <source>
        <dbReference type="EMBL" id="CAF3941184.1"/>
    </source>
</evidence>
<dbReference type="PROSITE" id="PS50893">
    <property type="entry name" value="ABC_TRANSPORTER_2"/>
    <property type="match status" value="1"/>
</dbReference>
<dbReference type="InterPro" id="IPR003439">
    <property type="entry name" value="ABC_transporter-like_ATP-bd"/>
</dbReference>
<dbReference type="SUPFAM" id="SSF52540">
    <property type="entry name" value="P-loop containing nucleoside triphosphate hydrolases"/>
    <property type="match status" value="1"/>
</dbReference>
<dbReference type="Proteomes" id="UP000663829">
    <property type="component" value="Unassembled WGS sequence"/>
</dbReference>
<dbReference type="AlphaFoldDB" id="A0A814UQE5"/>
<dbReference type="InterPro" id="IPR017871">
    <property type="entry name" value="ABC_transporter-like_CS"/>
</dbReference>
<gene>
    <name evidence="2" type="ORF">GPM918_LOCUS22501</name>
    <name evidence="3" type="ORF">SRO942_LOCUS22498</name>
</gene>
<dbReference type="GO" id="GO:0005319">
    <property type="term" value="F:lipid transporter activity"/>
    <property type="evidence" value="ECO:0007669"/>
    <property type="project" value="TreeGrafter"/>
</dbReference>
<dbReference type="GO" id="GO:0016020">
    <property type="term" value="C:membrane"/>
    <property type="evidence" value="ECO:0007669"/>
    <property type="project" value="InterPro"/>
</dbReference>
<dbReference type="OrthoDB" id="8061355at2759"/>